<evidence type="ECO:0000313" key="2">
    <source>
        <dbReference type="Proteomes" id="UP000182259"/>
    </source>
</evidence>
<proteinExistence type="predicted"/>
<accession>A0A1L0DPF5</accession>
<dbReference type="AlphaFoldDB" id="A0A1L0DPF5"/>
<protein>
    <submittedName>
        <fullName evidence="1">CIC11C00000000873</fullName>
    </submittedName>
</protein>
<dbReference type="Proteomes" id="UP000182259">
    <property type="component" value="Chromosome VI"/>
</dbReference>
<sequence>MTLNELVIYVKLINKALFILNRKYFKNEKYKRMLSLTNLTWEYILKKYNVIKLLNLTNDKKNGRIEFFDYQVSGFMNMSELFNVMDVPQPALISNGVNVGRIQSDDVLMRDLPQKWDADDSDEDSPSNKQLNQSMFSNQLIQQNLDKRNDSELHGQKLELMQLNEKIYYDLRNNFVDINDYCTFYSSLENVLHELMDYVNTGNEILL</sequence>
<gene>
    <name evidence="1" type="ORF">SAMEA4029009_CIC11G00000000873</name>
</gene>
<organism evidence="1 2">
    <name type="scientific">Sungouiella intermedia</name>
    <dbReference type="NCBI Taxonomy" id="45354"/>
    <lineage>
        <taxon>Eukaryota</taxon>
        <taxon>Fungi</taxon>
        <taxon>Dikarya</taxon>
        <taxon>Ascomycota</taxon>
        <taxon>Saccharomycotina</taxon>
        <taxon>Pichiomycetes</taxon>
        <taxon>Metschnikowiaceae</taxon>
        <taxon>Sungouiella</taxon>
    </lineage>
</organism>
<dbReference type="EMBL" id="LT635769">
    <property type="protein sequence ID" value="SGZ58444.1"/>
    <property type="molecule type" value="Genomic_DNA"/>
</dbReference>
<name>A0A1L0DPF5_9ASCO</name>
<reference evidence="1 2" key="1">
    <citation type="submission" date="2016-10" db="EMBL/GenBank/DDBJ databases">
        <authorList>
            <person name="de Groot N.N."/>
        </authorList>
    </citation>
    <scope>NUCLEOTIDE SEQUENCE [LARGE SCALE GENOMIC DNA]</scope>
    <source>
        <strain evidence="1 2">PYCC 4715</strain>
    </source>
</reference>
<evidence type="ECO:0000313" key="1">
    <source>
        <dbReference type="EMBL" id="SGZ58444.1"/>
    </source>
</evidence>